<sequence length="164" mass="19349">MFNLRKYLYQRLTAFIAEQLPSRYKNNLYSWIEDGEIIDEGQQLTEQGEVLAFLKYNAVIWLEQFPFKQIDPAVIKVNLLHWLKQNDPYRYRVESAVNFDIEMLDDNTADLVFNVQCFEPMEAVEDENGNIYANGKKYRLDYINIYTAEEIATEISIDTSEHSI</sequence>
<reference evidence="2" key="1">
    <citation type="journal article" date="2019" name="Int. J. Syst. Evol. Microbiol.">
        <title>The Global Catalogue of Microorganisms (GCM) 10K type strain sequencing project: providing services to taxonomists for standard genome sequencing and annotation.</title>
        <authorList>
            <consortium name="The Broad Institute Genomics Platform"/>
            <consortium name="The Broad Institute Genome Sequencing Center for Infectious Disease"/>
            <person name="Wu L."/>
            <person name="Ma J."/>
        </authorList>
    </citation>
    <scope>NUCLEOTIDE SEQUENCE [LARGE SCALE GENOMIC DNA]</scope>
    <source>
        <strain evidence="2">CCUG 61707</strain>
    </source>
</reference>
<dbReference type="EMBL" id="JBHTJN010000008">
    <property type="protein sequence ID" value="MFD0965987.1"/>
    <property type="molecule type" value="Genomic_DNA"/>
</dbReference>
<organism evidence="1 2">
    <name type="scientific">Seminibacterium arietis</name>
    <dbReference type="NCBI Taxonomy" id="1173502"/>
    <lineage>
        <taxon>Bacteria</taxon>
        <taxon>Pseudomonadati</taxon>
        <taxon>Pseudomonadota</taxon>
        <taxon>Gammaproteobacteria</taxon>
        <taxon>Pasteurellales</taxon>
        <taxon>Pasteurellaceae</taxon>
        <taxon>Seminibacterium</taxon>
    </lineage>
</organism>
<dbReference type="InterPro" id="IPR009678">
    <property type="entry name" value="Phage_tail_completion_R"/>
</dbReference>
<evidence type="ECO:0000313" key="1">
    <source>
        <dbReference type="EMBL" id="MFD0965987.1"/>
    </source>
</evidence>
<comment type="caution">
    <text evidence="1">The sequence shown here is derived from an EMBL/GenBank/DDBJ whole genome shotgun (WGS) entry which is preliminary data.</text>
</comment>
<dbReference type="Proteomes" id="UP001596996">
    <property type="component" value="Unassembled WGS sequence"/>
</dbReference>
<protein>
    <submittedName>
        <fullName evidence="1">Phage tail protein</fullName>
    </submittedName>
</protein>
<name>A0ABW3I930_9PAST</name>
<dbReference type="RefSeq" id="WP_380819545.1">
    <property type="nucleotide sequence ID" value="NZ_JBHTJN010000008.1"/>
</dbReference>
<keyword evidence="2" id="KW-1185">Reference proteome</keyword>
<evidence type="ECO:0000313" key="2">
    <source>
        <dbReference type="Proteomes" id="UP001596996"/>
    </source>
</evidence>
<dbReference type="Pfam" id="PF06891">
    <property type="entry name" value="P2_Phage_GpR"/>
    <property type="match status" value="1"/>
</dbReference>
<proteinExistence type="predicted"/>
<gene>
    <name evidence="1" type="ORF">ACFQ02_03855</name>
</gene>
<accession>A0ABW3I930</accession>